<gene>
    <name evidence="2" type="ORF">SK128_010807</name>
</gene>
<feature type="compositionally biased region" description="Basic and acidic residues" evidence="1">
    <location>
        <begin position="222"/>
        <end position="234"/>
    </location>
</feature>
<accession>A0AAN8XM61</accession>
<comment type="caution">
    <text evidence="2">The sequence shown here is derived from an EMBL/GenBank/DDBJ whole genome shotgun (WGS) entry which is preliminary data.</text>
</comment>
<feature type="region of interest" description="Disordered" evidence="1">
    <location>
        <begin position="498"/>
        <end position="520"/>
    </location>
</feature>
<feature type="region of interest" description="Disordered" evidence="1">
    <location>
        <begin position="195"/>
        <end position="251"/>
    </location>
</feature>
<evidence type="ECO:0008006" key="4">
    <source>
        <dbReference type="Google" id="ProtNLM"/>
    </source>
</evidence>
<dbReference type="AlphaFoldDB" id="A0AAN8XM61"/>
<evidence type="ECO:0000313" key="2">
    <source>
        <dbReference type="EMBL" id="KAK7086102.1"/>
    </source>
</evidence>
<feature type="compositionally biased region" description="Basic and acidic residues" evidence="1">
    <location>
        <begin position="137"/>
        <end position="151"/>
    </location>
</feature>
<feature type="region of interest" description="Disordered" evidence="1">
    <location>
        <begin position="384"/>
        <end position="447"/>
    </location>
</feature>
<proteinExistence type="predicted"/>
<feature type="region of interest" description="Disordered" evidence="1">
    <location>
        <begin position="132"/>
        <end position="166"/>
    </location>
</feature>
<sequence length="534" mass="59030">MDQDRPWSRGRTGWGSEGLGHREGAEGLSHSPRRMYHSGAQSHPKYLTNRPIWDDTVHDLASMRLTPAELARKLASRQSSNLVLARAQLLEQSRKPGSHSPNLPPSLAARLQAARQQSIDSILAQSNATLMASQKIRQSEQSEQQERDTTHPHPAPDGQEETEVSEIVKKADTSGKTTPQLRDVLESTQDNLEKLKTLKSSPSRKPQKHATLPRPSSAVPREAVDKTMVPDEPRPQSAPQKPARRLSADGAATKTSLDHTITMVVNTCRELWQQLQEERVTRERLQQQLHQQGSVITTLTAELLQIQDQQEAILREVTDARASGLWGGEPDISGMSSYNIDRGEDFATSQVYGMRSSGSRPGTQSLAGRHPQRSILRANRTIHQPHLRQPPPYQPHQQSRAYTSLPYQPPHSPRPHQPSPGSRDSSPPLVGLSAVRGEGNGNGNYRNSISKQIREALASGVSPGTSYASEGSKITSHLNVESMQQEPLDDLKTLEKERIGDNSSLSSANKENDVSRISENVMESTITEMLEKKN</sequence>
<organism evidence="2 3">
    <name type="scientific">Halocaridina rubra</name>
    <name type="common">Hawaiian red shrimp</name>
    <dbReference type="NCBI Taxonomy" id="373956"/>
    <lineage>
        <taxon>Eukaryota</taxon>
        <taxon>Metazoa</taxon>
        <taxon>Ecdysozoa</taxon>
        <taxon>Arthropoda</taxon>
        <taxon>Crustacea</taxon>
        <taxon>Multicrustacea</taxon>
        <taxon>Malacostraca</taxon>
        <taxon>Eumalacostraca</taxon>
        <taxon>Eucarida</taxon>
        <taxon>Decapoda</taxon>
        <taxon>Pleocyemata</taxon>
        <taxon>Caridea</taxon>
        <taxon>Atyoidea</taxon>
        <taxon>Atyidae</taxon>
        <taxon>Halocaridina</taxon>
    </lineage>
</organism>
<protein>
    <recommendedName>
        <fullName evidence="4">Spindle and centriole-associated protein 1</fullName>
    </recommendedName>
</protein>
<feature type="compositionally biased region" description="Pro residues" evidence="1">
    <location>
        <begin position="407"/>
        <end position="418"/>
    </location>
</feature>
<keyword evidence="3" id="KW-1185">Reference proteome</keyword>
<dbReference type="Proteomes" id="UP001381693">
    <property type="component" value="Unassembled WGS sequence"/>
</dbReference>
<dbReference type="EMBL" id="JAXCGZ010000374">
    <property type="protein sequence ID" value="KAK7086102.1"/>
    <property type="molecule type" value="Genomic_DNA"/>
</dbReference>
<reference evidence="2 3" key="1">
    <citation type="submission" date="2023-11" db="EMBL/GenBank/DDBJ databases">
        <title>Halocaridina rubra genome assembly.</title>
        <authorList>
            <person name="Smith C."/>
        </authorList>
    </citation>
    <scope>NUCLEOTIDE SEQUENCE [LARGE SCALE GENOMIC DNA]</scope>
    <source>
        <strain evidence="2">EP-1</strain>
        <tissue evidence="2">Whole</tissue>
    </source>
</reference>
<evidence type="ECO:0000313" key="3">
    <source>
        <dbReference type="Proteomes" id="UP001381693"/>
    </source>
</evidence>
<name>A0AAN8XM61_HALRR</name>
<evidence type="ECO:0000256" key="1">
    <source>
        <dbReference type="SAM" id="MobiDB-lite"/>
    </source>
</evidence>
<feature type="region of interest" description="Disordered" evidence="1">
    <location>
        <begin position="1"/>
        <end position="48"/>
    </location>
</feature>